<feature type="non-terminal residue" evidence="1">
    <location>
        <position position="1"/>
    </location>
</feature>
<organism evidence="1 2">
    <name type="scientific">Laccaria amethystina LaAM-08-1</name>
    <dbReference type="NCBI Taxonomy" id="1095629"/>
    <lineage>
        <taxon>Eukaryota</taxon>
        <taxon>Fungi</taxon>
        <taxon>Dikarya</taxon>
        <taxon>Basidiomycota</taxon>
        <taxon>Agaricomycotina</taxon>
        <taxon>Agaricomycetes</taxon>
        <taxon>Agaricomycetidae</taxon>
        <taxon>Agaricales</taxon>
        <taxon>Agaricineae</taxon>
        <taxon>Hydnangiaceae</taxon>
        <taxon>Laccaria</taxon>
    </lineage>
</organism>
<evidence type="ECO:0000313" key="1">
    <source>
        <dbReference type="EMBL" id="KIJ91050.1"/>
    </source>
</evidence>
<dbReference type="EMBL" id="KN839063">
    <property type="protein sequence ID" value="KIJ91050.1"/>
    <property type="molecule type" value="Genomic_DNA"/>
</dbReference>
<name>A0A0C9WME0_9AGAR</name>
<accession>A0A0C9WME0</accession>
<keyword evidence="2" id="KW-1185">Reference proteome</keyword>
<reference evidence="1 2" key="1">
    <citation type="submission" date="2014-04" db="EMBL/GenBank/DDBJ databases">
        <authorList>
            <consortium name="DOE Joint Genome Institute"/>
            <person name="Kuo A."/>
            <person name="Kohler A."/>
            <person name="Nagy L.G."/>
            <person name="Floudas D."/>
            <person name="Copeland A."/>
            <person name="Barry K.W."/>
            <person name="Cichocki N."/>
            <person name="Veneault-Fourrey C."/>
            <person name="LaButti K."/>
            <person name="Lindquist E.A."/>
            <person name="Lipzen A."/>
            <person name="Lundell T."/>
            <person name="Morin E."/>
            <person name="Murat C."/>
            <person name="Sun H."/>
            <person name="Tunlid A."/>
            <person name="Henrissat B."/>
            <person name="Grigoriev I.V."/>
            <person name="Hibbett D.S."/>
            <person name="Martin F."/>
            <person name="Nordberg H.P."/>
            <person name="Cantor M.N."/>
            <person name="Hua S.X."/>
        </authorList>
    </citation>
    <scope>NUCLEOTIDE SEQUENCE [LARGE SCALE GENOMIC DNA]</scope>
    <source>
        <strain evidence="1 2">LaAM-08-1</strain>
    </source>
</reference>
<dbReference type="AlphaFoldDB" id="A0A0C9WME0"/>
<proteinExistence type="predicted"/>
<protein>
    <submittedName>
        <fullName evidence="1">Uncharacterized protein</fullName>
    </submittedName>
</protein>
<sequence>TVTIQGLDIRNIFWVHPTEEIYFFSKYIYCDICDQNIFGIHGVCKTNSQ</sequence>
<dbReference type="HOGENOM" id="CLU_3147205_0_0_1"/>
<reference evidence="2" key="2">
    <citation type="submission" date="2015-01" db="EMBL/GenBank/DDBJ databases">
        <title>Evolutionary Origins and Diversification of the Mycorrhizal Mutualists.</title>
        <authorList>
            <consortium name="DOE Joint Genome Institute"/>
            <consortium name="Mycorrhizal Genomics Consortium"/>
            <person name="Kohler A."/>
            <person name="Kuo A."/>
            <person name="Nagy L.G."/>
            <person name="Floudas D."/>
            <person name="Copeland A."/>
            <person name="Barry K.W."/>
            <person name="Cichocki N."/>
            <person name="Veneault-Fourrey C."/>
            <person name="LaButti K."/>
            <person name="Lindquist E.A."/>
            <person name="Lipzen A."/>
            <person name="Lundell T."/>
            <person name="Morin E."/>
            <person name="Murat C."/>
            <person name="Riley R."/>
            <person name="Ohm R."/>
            <person name="Sun H."/>
            <person name="Tunlid A."/>
            <person name="Henrissat B."/>
            <person name="Grigoriev I.V."/>
            <person name="Hibbett D.S."/>
            <person name="Martin F."/>
        </authorList>
    </citation>
    <scope>NUCLEOTIDE SEQUENCE [LARGE SCALE GENOMIC DNA]</scope>
    <source>
        <strain evidence="2">LaAM-08-1</strain>
    </source>
</reference>
<evidence type="ECO:0000313" key="2">
    <source>
        <dbReference type="Proteomes" id="UP000054477"/>
    </source>
</evidence>
<gene>
    <name evidence="1" type="ORF">K443DRAFT_115666</name>
</gene>
<dbReference type="Proteomes" id="UP000054477">
    <property type="component" value="Unassembled WGS sequence"/>
</dbReference>